<dbReference type="NCBIfam" id="TIGR00254">
    <property type="entry name" value="GGDEF"/>
    <property type="match status" value="1"/>
</dbReference>
<protein>
    <submittedName>
        <fullName evidence="3">Diguanylate cyclase (GGDEF)-like protein</fullName>
    </submittedName>
</protein>
<dbReference type="InterPro" id="IPR043128">
    <property type="entry name" value="Rev_trsase/Diguanyl_cyclase"/>
</dbReference>
<dbReference type="PROSITE" id="PS50887">
    <property type="entry name" value="GGDEF"/>
    <property type="match status" value="1"/>
</dbReference>
<evidence type="ECO:0000256" key="1">
    <source>
        <dbReference type="SAM" id="Phobius"/>
    </source>
</evidence>
<gene>
    <name evidence="3" type="ORF">C8E97_2496</name>
</gene>
<keyword evidence="4" id="KW-1185">Reference proteome</keyword>
<proteinExistence type="predicted"/>
<dbReference type="Proteomes" id="UP000282084">
    <property type="component" value="Unassembled WGS sequence"/>
</dbReference>
<evidence type="ECO:0000259" key="2">
    <source>
        <dbReference type="PROSITE" id="PS50887"/>
    </source>
</evidence>
<dbReference type="SMART" id="SM00267">
    <property type="entry name" value="GGDEF"/>
    <property type="match status" value="1"/>
</dbReference>
<accession>A0A495VXC7</accession>
<dbReference type="PANTHER" id="PTHR46663:SF2">
    <property type="entry name" value="GGDEF DOMAIN-CONTAINING PROTEIN"/>
    <property type="match status" value="1"/>
</dbReference>
<sequence length="507" mass="54230">MTLRRFSALTTAVCLLLVGVVSLVVSGALDRSAAVTVDKFTQLAGASAAMVCYWRSARGRRGTARRWRLWMAASMASLVVGLCAWTWGQVFLGVSLPSTTVAPLGFILVPVLALCAVLVLGQGATGSLPNHRSRLVIVLDGLIVVGSLFVLTWVSLLESMVRAWATSGPGFATVVAHPAAYLVLLVVLLVSSWSHRSVRQLPMLFVALAALAQSVSGWAFAFLVGQGATAIPPAADIGFMVCPALFFLSSVAPGGGGRDRQESGRLRAGELLHILVPYLPMLVTGLFIVVGTATGVRLNPFEIYVGLGVVLLVIARQLFTLIDNVRLLEQLRDSRERLRHQAYHDPLTGVANRVLFRERLDAALDRADPLVVLFIDVDGFKDVNDNYGHAEGDAVLRIVAERLQHCVRPQDTVARLGGDEFGILVTGYPSRPEEMGERVLAAMSSPHRTAGGEHRIRASIGISHRAGRDPAQTADDLLGSADAAMYAAKRLGKGMVVVHGSVEAELT</sequence>
<dbReference type="CDD" id="cd01949">
    <property type="entry name" value="GGDEF"/>
    <property type="match status" value="1"/>
</dbReference>
<dbReference type="AlphaFoldDB" id="A0A495VXC7"/>
<dbReference type="Pfam" id="PF00990">
    <property type="entry name" value="GGDEF"/>
    <property type="match status" value="1"/>
</dbReference>
<feature type="domain" description="GGDEF" evidence="2">
    <location>
        <begin position="368"/>
        <end position="501"/>
    </location>
</feature>
<keyword evidence="1" id="KW-0472">Membrane</keyword>
<keyword evidence="1" id="KW-1133">Transmembrane helix</keyword>
<feature type="transmembrane region" description="Helical" evidence="1">
    <location>
        <begin position="168"/>
        <end position="191"/>
    </location>
</feature>
<feature type="transmembrane region" description="Helical" evidence="1">
    <location>
        <begin position="40"/>
        <end position="57"/>
    </location>
</feature>
<dbReference type="EMBL" id="RBXO01000001">
    <property type="protein sequence ID" value="RKT53909.1"/>
    <property type="molecule type" value="Genomic_DNA"/>
</dbReference>
<feature type="transmembrane region" description="Helical" evidence="1">
    <location>
        <begin position="303"/>
        <end position="322"/>
    </location>
</feature>
<dbReference type="SUPFAM" id="SSF55073">
    <property type="entry name" value="Nucleotide cyclase"/>
    <property type="match status" value="1"/>
</dbReference>
<reference evidence="3 4" key="1">
    <citation type="submission" date="2018-10" db="EMBL/GenBank/DDBJ databases">
        <title>Sequencing the genomes of 1000 actinobacteria strains.</title>
        <authorList>
            <person name="Klenk H.-P."/>
        </authorList>
    </citation>
    <scope>NUCLEOTIDE SEQUENCE [LARGE SCALE GENOMIC DNA]</scope>
    <source>
        <strain evidence="3 4">DSM 43800</strain>
    </source>
</reference>
<dbReference type="FunFam" id="3.30.70.270:FF:000001">
    <property type="entry name" value="Diguanylate cyclase domain protein"/>
    <property type="match status" value="1"/>
</dbReference>
<comment type="caution">
    <text evidence="3">The sequence shown here is derived from an EMBL/GenBank/DDBJ whole genome shotgun (WGS) entry which is preliminary data.</text>
</comment>
<feature type="transmembrane region" description="Helical" evidence="1">
    <location>
        <begin position="135"/>
        <end position="156"/>
    </location>
</feature>
<dbReference type="InterPro" id="IPR000160">
    <property type="entry name" value="GGDEF_dom"/>
</dbReference>
<dbReference type="Gene3D" id="3.30.70.270">
    <property type="match status" value="1"/>
</dbReference>
<name>A0A495VXC7_9PSEU</name>
<dbReference type="PANTHER" id="PTHR46663">
    <property type="entry name" value="DIGUANYLATE CYCLASE DGCT-RELATED"/>
    <property type="match status" value="1"/>
</dbReference>
<feature type="transmembrane region" description="Helical" evidence="1">
    <location>
        <begin position="230"/>
        <end position="251"/>
    </location>
</feature>
<feature type="transmembrane region" description="Helical" evidence="1">
    <location>
        <begin position="203"/>
        <end position="224"/>
    </location>
</feature>
<dbReference type="OrthoDB" id="23692at2"/>
<dbReference type="RefSeq" id="WP_121004842.1">
    <property type="nucleotide sequence ID" value="NZ_RBXO01000001.1"/>
</dbReference>
<dbReference type="InterPro" id="IPR052163">
    <property type="entry name" value="DGC-Regulatory_Protein"/>
</dbReference>
<dbReference type="InterPro" id="IPR029787">
    <property type="entry name" value="Nucleotide_cyclase"/>
</dbReference>
<feature type="transmembrane region" description="Helical" evidence="1">
    <location>
        <begin position="271"/>
        <end position="291"/>
    </location>
</feature>
<evidence type="ECO:0000313" key="4">
    <source>
        <dbReference type="Proteomes" id="UP000282084"/>
    </source>
</evidence>
<evidence type="ECO:0000313" key="3">
    <source>
        <dbReference type="EMBL" id="RKT53909.1"/>
    </source>
</evidence>
<feature type="transmembrane region" description="Helical" evidence="1">
    <location>
        <begin position="100"/>
        <end position="123"/>
    </location>
</feature>
<feature type="transmembrane region" description="Helical" evidence="1">
    <location>
        <begin position="69"/>
        <end position="88"/>
    </location>
</feature>
<organism evidence="3 4">
    <name type="scientific">Saccharothrix australiensis</name>
    <dbReference type="NCBI Taxonomy" id="2072"/>
    <lineage>
        <taxon>Bacteria</taxon>
        <taxon>Bacillati</taxon>
        <taxon>Actinomycetota</taxon>
        <taxon>Actinomycetes</taxon>
        <taxon>Pseudonocardiales</taxon>
        <taxon>Pseudonocardiaceae</taxon>
        <taxon>Saccharothrix</taxon>
    </lineage>
</organism>
<keyword evidence="1" id="KW-0812">Transmembrane</keyword>